<proteinExistence type="predicted"/>
<evidence type="ECO:0000313" key="1">
    <source>
        <dbReference type="EMBL" id="JAD88366.1"/>
    </source>
</evidence>
<reference evidence="1" key="1">
    <citation type="submission" date="2014-09" db="EMBL/GenBank/DDBJ databases">
        <authorList>
            <person name="Magalhaes I.L.F."/>
            <person name="Oliveira U."/>
            <person name="Santos F.R."/>
            <person name="Vidigal T.H.D.A."/>
            <person name="Brescovit A.D."/>
            <person name="Santos A.J."/>
        </authorList>
    </citation>
    <scope>NUCLEOTIDE SEQUENCE</scope>
    <source>
        <tissue evidence="1">Shoot tissue taken approximately 20 cm above the soil surface</tissue>
    </source>
</reference>
<dbReference type="AlphaFoldDB" id="A0A0A9DKM0"/>
<accession>A0A0A9DKM0</accession>
<protein>
    <submittedName>
        <fullName evidence="1">Uncharacterized protein</fullName>
    </submittedName>
</protein>
<reference evidence="1" key="2">
    <citation type="journal article" date="2015" name="Data Brief">
        <title>Shoot transcriptome of the giant reed, Arundo donax.</title>
        <authorList>
            <person name="Barrero R.A."/>
            <person name="Guerrero F.D."/>
            <person name="Moolhuijzen P."/>
            <person name="Goolsby J.A."/>
            <person name="Tidwell J."/>
            <person name="Bellgard S.E."/>
            <person name="Bellgard M.I."/>
        </authorList>
    </citation>
    <scope>NUCLEOTIDE SEQUENCE</scope>
    <source>
        <tissue evidence="1">Shoot tissue taken approximately 20 cm above the soil surface</tissue>
    </source>
</reference>
<name>A0A0A9DKM0_ARUDO</name>
<dbReference type="EMBL" id="GBRH01209529">
    <property type="protein sequence ID" value="JAD88366.1"/>
    <property type="molecule type" value="Transcribed_RNA"/>
</dbReference>
<sequence>MRRTKGNELLRHQIVLSCSHCQQPVRSWRFYADIVRSSTYQANIVRMLIPDCCTLALSSLRTPEVG</sequence>
<organism evidence="1">
    <name type="scientific">Arundo donax</name>
    <name type="common">Giant reed</name>
    <name type="synonym">Donax arundinaceus</name>
    <dbReference type="NCBI Taxonomy" id="35708"/>
    <lineage>
        <taxon>Eukaryota</taxon>
        <taxon>Viridiplantae</taxon>
        <taxon>Streptophyta</taxon>
        <taxon>Embryophyta</taxon>
        <taxon>Tracheophyta</taxon>
        <taxon>Spermatophyta</taxon>
        <taxon>Magnoliopsida</taxon>
        <taxon>Liliopsida</taxon>
        <taxon>Poales</taxon>
        <taxon>Poaceae</taxon>
        <taxon>PACMAD clade</taxon>
        <taxon>Arundinoideae</taxon>
        <taxon>Arundineae</taxon>
        <taxon>Arundo</taxon>
    </lineage>
</organism>